<dbReference type="EMBL" id="FNDU01000008">
    <property type="protein sequence ID" value="SDI47202.1"/>
    <property type="molecule type" value="Genomic_DNA"/>
</dbReference>
<feature type="transmembrane region" description="Helical" evidence="1">
    <location>
        <begin position="80"/>
        <end position="99"/>
    </location>
</feature>
<proteinExistence type="predicted"/>
<organism evidence="2 3">
    <name type="scientific">Alteribacillus bidgolensis</name>
    <dbReference type="NCBI Taxonomy" id="930129"/>
    <lineage>
        <taxon>Bacteria</taxon>
        <taxon>Bacillati</taxon>
        <taxon>Bacillota</taxon>
        <taxon>Bacilli</taxon>
        <taxon>Bacillales</taxon>
        <taxon>Bacillaceae</taxon>
        <taxon>Alteribacillus</taxon>
    </lineage>
</organism>
<feature type="transmembrane region" description="Helical" evidence="1">
    <location>
        <begin position="20"/>
        <end position="43"/>
    </location>
</feature>
<sequence length="105" mass="11428">MGQHTPTIVYTNTIRNTMGWSTAVITSAFTIMMALAGFSAAFFGNFVERNGPRKLAIYEAVLFEAGQPGAGMAVTVDSPVLFLLTALMTIAFILSLLIMEKEYKQ</sequence>
<evidence type="ECO:0000313" key="3">
    <source>
        <dbReference type="Proteomes" id="UP000199017"/>
    </source>
</evidence>
<dbReference type="Proteomes" id="UP000199017">
    <property type="component" value="Unassembled WGS sequence"/>
</dbReference>
<dbReference type="AlphaFoldDB" id="A0A1G8KUY3"/>
<dbReference type="InterPro" id="IPR036259">
    <property type="entry name" value="MFS_trans_sf"/>
</dbReference>
<evidence type="ECO:0000313" key="2">
    <source>
        <dbReference type="EMBL" id="SDI47202.1"/>
    </source>
</evidence>
<keyword evidence="1" id="KW-1133">Transmembrane helix</keyword>
<keyword evidence="1" id="KW-0472">Membrane</keyword>
<accession>A0A1G8KUY3</accession>
<keyword evidence="1" id="KW-0812">Transmembrane</keyword>
<name>A0A1G8KUY3_9BACI</name>
<evidence type="ECO:0000256" key="1">
    <source>
        <dbReference type="SAM" id="Phobius"/>
    </source>
</evidence>
<dbReference type="SUPFAM" id="SSF103473">
    <property type="entry name" value="MFS general substrate transporter"/>
    <property type="match status" value="1"/>
</dbReference>
<keyword evidence="3" id="KW-1185">Reference proteome</keyword>
<dbReference type="STRING" id="930129.SAMN05216352_10822"/>
<gene>
    <name evidence="2" type="ORF">SAMN05216352_10822</name>
</gene>
<reference evidence="2 3" key="1">
    <citation type="submission" date="2016-10" db="EMBL/GenBank/DDBJ databases">
        <authorList>
            <person name="de Groot N.N."/>
        </authorList>
    </citation>
    <scope>NUCLEOTIDE SEQUENCE [LARGE SCALE GENOMIC DNA]</scope>
    <source>
        <strain evidence="3">P4B,CCM 7963,CECT 7998,DSM 25260,IBRC-M 10614,KCTC 13821</strain>
    </source>
</reference>
<protein>
    <submittedName>
        <fullName evidence="2">MFS transporter, OFA family, oxalate/formate antiporter</fullName>
    </submittedName>
</protein>